<dbReference type="AlphaFoldDB" id="A0A1I2U6T8"/>
<feature type="binding site" evidence="7 9">
    <location>
        <begin position="144"/>
        <end position="145"/>
    </location>
    <ligand>
        <name>FMN</name>
        <dbReference type="ChEBI" id="CHEBI:58210"/>
    </ligand>
</feature>
<feature type="binding site" evidence="7 8">
    <location>
        <position position="131"/>
    </location>
    <ligand>
        <name>substrate</name>
    </ligand>
</feature>
<proteinExistence type="inferred from homology"/>
<feature type="binding site" evidence="7 9">
    <location>
        <position position="109"/>
    </location>
    <ligand>
        <name>FMN</name>
        <dbReference type="ChEBI" id="CHEBI:58210"/>
    </ligand>
</feature>
<feature type="binding site" evidence="7 9">
    <location>
        <position position="189"/>
    </location>
    <ligand>
        <name>FMN</name>
        <dbReference type="ChEBI" id="CHEBI:58210"/>
    </ligand>
</feature>
<accession>A0A1I2U6T8</accession>
<keyword evidence="5 7" id="KW-0560">Oxidoreductase</keyword>
<feature type="binding site" evidence="8">
    <location>
        <begin position="12"/>
        <end position="15"/>
    </location>
    <ligand>
        <name>substrate</name>
    </ligand>
</feature>
<dbReference type="FunFam" id="2.30.110.10:FF:000020">
    <property type="entry name" value="PNPO isoform 11"/>
    <property type="match status" value="1"/>
</dbReference>
<dbReference type="InterPro" id="IPR011576">
    <property type="entry name" value="Pyridox_Oxase_N"/>
</dbReference>
<feature type="domain" description="Pyridoxine 5'-phosphate oxidase dimerisation C-terminal" evidence="11">
    <location>
        <begin position="176"/>
        <end position="216"/>
    </location>
</feature>
<dbReference type="GO" id="GO:0010181">
    <property type="term" value="F:FMN binding"/>
    <property type="evidence" value="ECO:0007669"/>
    <property type="project" value="UniProtKB-UniRule"/>
</dbReference>
<comment type="catalytic activity">
    <reaction evidence="7">
        <text>pyridoxamine 5'-phosphate + O2 + H2O = pyridoxal 5'-phosphate + H2O2 + NH4(+)</text>
        <dbReference type="Rhea" id="RHEA:15817"/>
        <dbReference type="ChEBI" id="CHEBI:15377"/>
        <dbReference type="ChEBI" id="CHEBI:15379"/>
        <dbReference type="ChEBI" id="CHEBI:16240"/>
        <dbReference type="ChEBI" id="CHEBI:28938"/>
        <dbReference type="ChEBI" id="CHEBI:58451"/>
        <dbReference type="ChEBI" id="CHEBI:597326"/>
        <dbReference type="EC" id="1.4.3.5"/>
    </reaction>
</comment>
<dbReference type="OrthoDB" id="9780392at2"/>
<evidence type="ECO:0000259" key="11">
    <source>
        <dbReference type="Pfam" id="PF10590"/>
    </source>
</evidence>
<feature type="binding site" evidence="7 8">
    <location>
        <begin position="195"/>
        <end position="197"/>
    </location>
    <ligand>
        <name>substrate</name>
    </ligand>
</feature>
<evidence type="ECO:0000256" key="2">
    <source>
        <dbReference type="ARBA" id="ARBA00011738"/>
    </source>
</evidence>
<dbReference type="InterPro" id="IPR012349">
    <property type="entry name" value="Split_barrel_FMN-bd"/>
</dbReference>
<dbReference type="GO" id="GO:0004733">
    <property type="term" value="F:pyridoxamine phosphate oxidase activity"/>
    <property type="evidence" value="ECO:0007669"/>
    <property type="project" value="UniProtKB-UniRule"/>
</dbReference>
<reference evidence="13" key="1">
    <citation type="submission" date="2016-10" db="EMBL/GenBank/DDBJ databases">
        <authorList>
            <person name="Varghese N."/>
            <person name="Submissions S."/>
        </authorList>
    </citation>
    <scope>NUCLEOTIDE SEQUENCE [LARGE SCALE GENOMIC DNA]</scope>
    <source>
        <strain evidence="13">CGMCC 1.10971</strain>
    </source>
</reference>
<evidence type="ECO:0000256" key="5">
    <source>
        <dbReference type="ARBA" id="ARBA00023002"/>
    </source>
</evidence>
<feature type="binding site" evidence="7 8">
    <location>
        <position position="127"/>
    </location>
    <ligand>
        <name>substrate</name>
    </ligand>
</feature>
<dbReference type="PIRSF" id="PIRSF000190">
    <property type="entry name" value="Pyd_amn-ph_oxd"/>
    <property type="match status" value="1"/>
</dbReference>
<dbReference type="Pfam" id="PF01243">
    <property type="entry name" value="PNPOx_N"/>
    <property type="match status" value="1"/>
</dbReference>
<name>A0A1I2U6T8_9GAMM</name>
<feature type="binding site" evidence="7 9">
    <location>
        <begin position="65"/>
        <end position="70"/>
    </location>
    <ligand>
        <name>FMN</name>
        <dbReference type="ChEBI" id="CHEBI:58210"/>
    </ligand>
</feature>
<comment type="cofactor">
    <cofactor evidence="7 9">
        <name>FMN</name>
        <dbReference type="ChEBI" id="CHEBI:58210"/>
    </cofactor>
    <text evidence="7 9">Binds 1 FMN per subunit.</text>
</comment>
<keyword evidence="4 7" id="KW-0288">FMN</keyword>
<dbReference type="NCBIfam" id="NF004231">
    <property type="entry name" value="PRK05679.1"/>
    <property type="match status" value="1"/>
</dbReference>
<dbReference type="UniPathway" id="UPA01068">
    <property type="reaction ID" value="UER00304"/>
</dbReference>
<dbReference type="GO" id="GO:0008615">
    <property type="term" value="P:pyridoxine biosynthetic process"/>
    <property type="evidence" value="ECO:0007669"/>
    <property type="project" value="UniProtKB-UniRule"/>
</dbReference>
<evidence type="ECO:0000256" key="1">
    <source>
        <dbReference type="ARBA" id="ARBA00007301"/>
    </source>
</evidence>
<comment type="similarity">
    <text evidence="1 7">Belongs to the pyridoxamine 5'-phosphate oxidase family.</text>
</comment>
<feature type="binding site" evidence="7 8">
    <location>
        <position position="135"/>
    </location>
    <ligand>
        <name>substrate</name>
    </ligand>
</feature>
<dbReference type="Gene3D" id="2.30.110.10">
    <property type="entry name" value="Electron Transport, Fmn-binding Protein, Chain A"/>
    <property type="match status" value="1"/>
</dbReference>
<evidence type="ECO:0000259" key="10">
    <source>
        <dbReference type="Pfam" id="PF01243"/>
    </source>
</evidence>
<evidence type="ECO:0000256" key="3">
    <source>
        <dbReference type="ARBA" id="ARBA00022630"/>
    </source>
</evidence>
<comment type="function">
    <text evidence="7">Catalyzes the oxidation of either pyridoxine 5'-phosphate (PNP) or pyridoxamine 5'-phosphate (PMP) into pyridoxal 5'-phosphate (PLP).</text>
</comment>
<evidence type="ECO:0000256" key="6">
    <source>
        <dbReference type="ARBA" id="ARBA00023096"/>
    </source>
</evidence>
<keyword evidence="6 7" id="KW-0664">Pyridoxine biosynthesis</keyword>
<feature type="domain" description="Pyridoxamine 5'-phosphate oxidase N-terminal" evidence="10">
    <location>
        <begin position="47"/>
        <end position="163"/>
    </location>
</feature>
<protein>
    <recommendedName>
        <fullName evidence="7">Pyridoxine/pyridoxamine 5'-phosphate oxidase</fullName>
        <ecNumber evidence="7">1.4.3.5</ecNumber>
    </recommendedName>
    <alternativeName>
        <fullName evidence="7">PNP/PMP oxidase</fullName>
        <shortName evidence="7">PNPOx</shortName>
    </alternativeName>
    <alternativeName>
        <fullName evidence="7">Pyridoxal 5'-phosphate synthase</fullName>
    </alternativeName>
</protein>
<dbReference type="InterPro" id="IPR019740">
    <property type="entry name" value="Pyridox_Oxase_CS"/>
</dbReference>
<feature type="binding site" evidence="7 9">
    <location>
        <position position="199"/>
    </location>
    <ligand>
        <name>FMN</name>
        <dbReference type="ChEBI" id="CHEBI:58210"/>
    </ligand>
</feature>
<dbReference type="STRING" id="1045558.SAMN05216175_11239"/>
<evidence type="ECO:0000256" key="8">
    <source>
        <dbReference type="PIRSR" id="PIRSR000190-1"/>
    </source>
</evidence>
<comment type="pathway">
    <text evidence="7">Cofactor metabolism; pyridoxal 5'-phosphate salvage; pyridoxal 5'-phosphate from pyridoxamine 5'-phosphate: step 1/1.</text>
</comment>
<gene>
    <name evidence="7" type="primary">pdxH</name>
    <name evidence="12" type="ORF">SAMN05216175_11239</name>
</gene>
<feature type="binding site" evidence="7 8">
    <location>
        <position position="70"/>
    </location>
    <ligand>
        <name>substrate</name>
    </ligand>
</feature>
<keyword evidence="3 7" id="KW-0285">Flavoprotein</keyword>
<evidence type="ECO:0000256" key="7">
    <source>
        <dbReference type="HAMAP-Rule" id="MF_01629"/>
    </source>
</evidence>
<dbReference type="SUPFAM" id="SSF50475">
    <property type="entry name" value="FMN-binding split barrel"/>
    <property type="match status" value="1"/>
</dbReference>
<dbReference type="PANTHER" id="PTHR10851:SF0">
    <property type="entry name" value="PYRIDOXINE-5'-PHOSPHATE OXIDASE"/>
    <property type="match status" value="1"/>
</dbReference>
<dbReference type="EMBL" id="FOOU01000012">
    <property type="protein sequence ID" value="SFG72854.1"/>
    <property type="molecule type" value="Genomic_DNA"/>
</dbReference>
<dbReference type="Proteomes" id="UP000198623">
    <property type="component" value="Unassembled WGS sequence"/>
</dbReference>
<dbReference type="PROSITE" id="PS01064">
    <property type="entry name" value="PYRIDOX_OXIDASE"/>
    <property type="match status" value="1"/>
</dbReference>
<dbReference type="RefSeq" id="WP_090729117.1">
    <property type="nucleotide sequence ID" value="NZ_FOOU01000012.1"/>
</dbReference>
<dbReference type="HAMAP" id="MF_01629">
    <property type="entry name" value="PdxH"/>
    <property type="match status" value="1"/>
</dbReference>
<dbReference type="Pfam" id="PF10590">
    <property type="entry name" value="PNP_phzG_C"/>
    <property type="match status" value="1"/>
</dbReference>
<dbReference type="PANTHER" id="PTHR10851">
    <property type="entry name" value="PYRIDOXINE-5-PHOSPHATE OXIDASE"/>
    <property type="match status" value="1"/>
</dbReference>
<comment type="caution">
    <text evidence="7">Lacks conserved residue(s) required for the propagation of feature annotation.</text>
</comment>
<comment type="pathway">
    <text evidence="7">Cofactor metabolism; pyridoxal 5'-phosphate salvage; pyridoxal 5'-phosphate from pyridoxine 5'-phosphate: step 1/1.</text>
</comment>
<comment type="catalytic activity">
    <reaction evidence="7">
        <text>pyridoxine 5'-phosphate + O2 = pyridoxal 5'-phosphate + H2O2</text>
        <dbReference type="Rhea" id="RHEA:15149"/>
        <dbReference type="ChEBI" id="CHEBI:15379"/>
        <dbReference type="ChEBI" id="CHEBI:16240"/>
        <dbReference type="ChEBI" id="CHEBI:58589"/>
        <dbReference type="ChEBI" id="CHEBI:597326"/>
        <dbReference type="EC" id="1.4.3.5"/>
    </reaction>
</comment>
<evidence type="ECO:0000256" key="9">
    <source>
        <dbReference type="PIRSR" id="PIRSR000190-2"/>
    </source>
</evidence>
<dbReference type="InterPro" id="IPR000659">
    <property type="entry name" value="Pyridox_Oxase"/>
</dbReference>
<feature type="binding site" evidence="7 9">
    <location>
        <begin position="80"/>
        <end position="81"/>
    </location>
    <ligand>
        <name>FMN</name>
        <dbReference type="ChEBI" id="CHEBI:58210"/>
    </ligand>
</feature>
<comment type="subunit">
    <text evidence="2 7">Homodimer.</text>
</comment>
<evidence type="ECO:0000313" key="13">
    <source>
        <dbReference type="Proteomes" id="UP000198623"/>
    </source>
</evidence>
<evidence type="ECO:0000313" key="12">
    <source>
        <dbReference type="EMBL" id="SFG72854.1"/>
    </source>
</evidence>
<dbReference type="EC" id="1.4.3.5" evidence="7"/>
<dbReference type="NCBIfam" id="TIGR00558">
    <property type="entry name" value="pdxH"/>
    <property type="match status" value="1"/>
</dbReference>
<organism evidence="12 13">
    <name type="scientific">Neptunomonas qingdaonensis</name>
    <dbReference type="NCBI Taxonomy" id="1045558"/>
    <lineage>
        <taxon>Bacteria</taxon>
        <taxon>Pseudomonadati</taxon>
        <taxon>Pseudomonadota</taxon>
        <taxon>Gammaproteobacteria</taxon>
        <taxon>Oceanospirillales</taxon>
        <taxon>Oceanospirillaceae</taxon>
        <taxon>Neptunomonas</taxon>
    </lineage>
</organism>
<keyword evidence="13" id="KW-1185">Reference proteome</keyword>
<feature type="binding site" evidence="7 9">
    <location>
        <position position="87"/>
    </location>
    <ligand>
        <name>FMN</name>
        <dbReference type="ChEBI" id="CHEBI:58210"/>
    </ligand>
</feature>
<sequence length="216" mass="25099">MSDTAGDFTQLRREYVSQGIADNSLVADPFQQFTQWFDVACQVRPDDATSMTLATANKQGMPSARIVLLKHFDADGFAWYTDYQSQKGQALAENPQAEILFYWYGLERQIRIQGRVEKLTVDQADIYFHQRPLGSQLSAAASEQSQPVASRQVLEERVAQLQAQFTEQEIPCPQRWGGYRLIPEKFEFWQGRENRLHDRFQYRLSDNNWIIERLQP</sequence>
<evidence type="ECO:0000256" key="4">
    <source>
        <dbReference type="ARBA" id="ARBA00022643"/>
    </source>
</evidence>
<dbReference type="InterPro" id="IPR019576">
    <property type="entry name" value="Pyridoxamine_oxidase_dimer_C"/>
</dbReference>